<proteinExistence type="predicted"/>
<name>A0A8K0GTJ1_9ROSA</name>
<accession>A0A8K0GTJ1</accession>
<keyword evidence="3" id="KW-1185">Reference proteome</keyword>
<evidence type="ECO:0000313" key="2">
    <source>
        <dbReference type="EMBL" id="KAF3440817.1"/>
    </source>
</evidence>
<reference evidence="2" key="1">
    <citation type="submission" date="2020-03" db="EMBL/GenBank/DDBJ databases">
        <title>A high-quality chromosome-level genome assembly of a woody plant with both climbing and erect habits, Rhamnella rubrinervis.</title>
        <authorList>
            <person name="Lu Z."/>
            <person name="Yang Y."/>
            <person name="Zhu X."/>
            <person name="Sun Y."/>
        </authorList>
    </citation>
    <scope>NUCLEOTIDE SEQUENCE</scope>
    <source>
        <strain evidence="2">BYM</strain>
        <tissue evidence="2">Leaf</tissue>
    </source>
</reference>
<dbReference type="Proteomes" id="UP000796880">
    <property type="component" value="Unassembled WGS sequence"/>
</dbReference>
<evidence type="ECO:0000256" key="1">
    <source>
        <dbReference type="SAM" id="MobiDB-lite"/>
    </source>
</evidence>
<feature type="region of interest" description="Disordered" evidence="1">
    <location>
        <begin position="130"/>
        <end position="212"/>
    </location>
</feature>
<gene>
    <name evidence="2" type="ORF">FNV43_RR19103</name>
</gene>
<dbReference type="EMBL" id="VOIH02000008">
    <property type="protein sequence ID" value="KAF3440817.1"/>
    <property type="molecule type" value="Genomic_DNA"/>
</dbReference>
<protein>
    <submittedName>
        <fullName evidence="2">Uncharacterized protein</fullName>
    </submittedName>
</protein>
<sequence length="212" mass="23140">MVGASVPAPPELVNYELKDILSSISEDEVERFMQLYELSDNISFRRLEEKKGSLNGMKGEVAVHTASLEADLQFLMLAGFSRKWLFVSGDWEGVYMLVTSLKGQAMEFSTELASKARLVGHLLMVESRSFNPTGSRENAPKSRKVGGSSSRSVIPSRLASSMGIRAGQTSTSRVSRSKADRELSKHFQAERSQAPPPRPTSEGLGALMSAPT</sequence>
<organism evidence="2 3">
    <name type="scientific">Rhamnella rubrinervis</name>
    <dbReference type="NCBI Taxonomy" id="2594499"/>
    <lineage>
        <taxon>Eukaryota</taxon>
        <taxon>Viridiplantae</taxon>
        <taxon>Streptophyta</taxon>
        <taxon>Embryophyta</taxon>
        <taxon>Tracheophyta</taxon>
        <taxon>Spermatophyta</taxon>
        <taxon>Magnoliopsida</taxon>
        <taxon>eudicotyledons</taxon>
        <taxon>Gunneridae</taxon>
        <taxon>Pentapetalae</taxon>
        <taxon>rosids</taxon>
        <taxon>fabids</taxon>
        <taxon>Rosales</taxon>
        <taxon>Rhamnaceae</taxon>
        <taxon>rhamnoid group</taxon>
        <taxon>Rhamneae</taxon>
        <taxon>Rhamnella</taxon>
    </lineage>
</organism>
<comment type="caution">
    <text evidence="2">The sequence shown here is derived from an EMBL/GenBank/DDBJ whole genome shotgun (WGS) entry which is preliminary data.</text>
</comment>
<dbReference type="AlphaFoldDB" id="A0A8K0GTJ1"/>
<feature type="compositionally biased region" description="Basic and acidic residues" evidence="1">
    <location>
        <begin position="177"/>
        <end position="189"/>
    </location>
</feature>
<evidence type="ECO:0000313" key="3">
    <source>
        <dbReference type="Proteomes" id="UP000796880"/>
    </source>
</evidence>